<evidence type="ECO:0000313" key="2">
    <source>
        <dbReference type="Proteomes" id="UP000019471"/>
    </source>
</evidence>
<proteinExistence type="predicted"/>
<keyword evidence="2" id="KW-1185">Reference proteome</keyword>
<reference evidence="1 2" key="1">
    <citation type="submission" date="2013-03" db="EMBL/GenBank/DDBJ databases">
        <title>The Genome Sequence of Cladophialophora psammophila CBS 110553.</title>
        <authorList>
            <consortium name="The Broad Institute Genomics Platform"/>
            <person name="Cuomo C."/>
            <person name="de Hoog S."/>
            <person name="Gorbushina A."/>
            <person name="Walker B."/>
            <person name="Young S.K."/>
            <person name="Zeng Q."/>
            <person name="Gargeya S."/>
            <person name="Fitzgerald M."/>
            <person name="Haas B."/>
            <person name="Abouelleil A."/>
            <person name="Allen A.W."/>
            <person name="Alvarado L."/>
            <person name="Arachchi H.M."/>
            <person name="Berlin A.M."/>
            <person name="Chapman S.B."/>
            <person name="Gainer-Dewar J."/>
            <person name="Goldberg J."/>
            <person name="Griggs A."/>
            <person name="Gujja S."/>
            <person name="Hansen M."/>
            <person name="Howarth C."/>
            <person name="Imamovic A."/>
            <person name="Ireland A."/>
            <person name="Larimer J."/>
            <person name="McCowan C."/>
            <person name="Murphy C."/>
            <person name="Pearson M."/>
            <person name="Poon T.W."/>
            <person name="Priest M."/>
            <person name="Roberts A."/>
            <person name="Saif S."/>
            <person name="Shea T."/>
            <person name="Sisk P."/>
            <person name="Sykes S."/>
            <person name="Wortman J."/>
            <person name="Nusbaum C."/>
            <person name="Birren B."/>
        </authorList>
    </citation>
    <scope>NUCLEOTIDE SEQUENCE [LARGE SCALE GENOMIC DNA]</scope>
    <source>
        <strain evidence="1 2">CBS 110553</strain>
    </source>
</reference>
<dbReference type="HOGENOM" id="CLU_1992393_0_0_1"/>
<name>W9XFJ3_9EURO</name>
<gene>
    <name evidence="1" type="ORF">A1O5_00613</name>
</gene>
<dbReference type="Proteomes" id="UP000019471">
    <property type="component" value="Unassembled WGS sequence"/>
</dbReference>
<protein>
    <submittedName>
        <fullName evidence="1">Uncharacterized protein</fullName>
    </submittedName>
</protein>
<dbReference type="RefSeq" id="XP_007739422.1">
    <property type="nucleotide sequence ID" value="XM_007741232.1"/>
</dbReference>
<comment type="caution">
    <text evidence="1">The sequence shown here is derived from an EMBL/GenBank/DDBJ whole genome shotgun (WGS) entry which is preliminary data.</text>
</comment>
<accession>W9XFJ3</accession>
<dbReference type="EMBL" id="AMGX01000001">
    <property type="protein sequence ID" value="EXJ76105.1"/>
    <property type="molecule type" value="Genomic_DNA"/>
</dbReference>
<sequence length="125" mass="14212">MPDNINAVVQVVGRIHRQGQEHVQVVWTVCMLGMYDQWLYSNTTAMMPGQFSGGAHMENKTFDKADQERMLTAIQNMTGPAAHALIKQVKMTVTFNKLKRTSASSSVSDLRFMERNPPQRRFLIL</sequence>
<organism evidence="1 2">
    <name type="scientific">Cladophialophora psammophila CBS 110553</name>
    <dbReference type="NCBI Taxonomy" id="1182543"/>
    <lineage>
        <taxon>Eukaryota</taxon>
        <taxon>Fungi</taxon>
        <taxon>Dikarya</taxon>
        <taxon>Ascomycota</taxon>
        <taxon>Pezizomycotina</taxon>
        <taxon>Eurotiomycetes</taxon>
        <taxon>Chaetothyriomycetidae</taxon>
        <taxon>Chaetothyriales</taxon>
        <taxon>Herpotrichiellaceae</taxon>
        <taxon>Cladophialophora</taxon>
    </lineage>
</organism>
<dbReference type="AlphaFoldDB" id="W9XFJ3"/>
<evidence type="ECO:0000313" key="1">
    <source>
        <dbReference type="EMBL" id="EXJ76105.1"/>
    </source>
</evidence>
<dbReference type="GeneID" id="19185349"/>